<dbReference type="OrthoDB" id="5173551at2"/>
<dbReference type="InterPro" id="IPR011047">
    <property type="entry name" value="Quinoprotein_ADH-like_sf"/>
</dbReference>
<dbReference type="STRING" id="946333.A4W93_12900"/>
<evidence type="ECO:0000256" key="3">
    <source>
        <dbReference type="ARBA" id="ARBA00023237"/>
    </source>
</evidence>
<name>A0A1W6L8R6_9BURK</name>
<dbReference type="Pfam" id="PF13360">
    <property type="entry name" value="PQQ_2"/>
    <property type="match status" value="1"/>
</dbReference>
<dbReference type="KEGG" id="rgu:A4W93_12900"/>
<keyword evidence="1 4" id="KW-0732">Signal</keyword>
<dbReference type="GO" id="GO:0051205">
    <property type="term" value="P:protein insertion into membrane"/>
    <property type="evidence" value="ECO:0007669"/>
    <property type="project" value="UniProtKB-UniRule"/>
</dbReference>
<dbReference type="AlphaFoldDB" id="A0A1W6L8R6"/>
<dbReference type="SUPFAM" id="SSF50998">
    <property type="entry name" value="Quinoprotein alcohol dehydrogenase-like"/>
    <property type="match status" value="1"/>
</dbReference>
<accession>A0A1W6L8R6</accession>
<reference evidence="6 7" key="1">
    <citation type="submission" date="2016-04" db="EMBL/GenBank/DDBJ databases">
        <title>Complete genome sequence of natural rubber-degrading, novel Gram-negative bacterium, Rhizobacter gummiphilus strain NS21.</title>
        <authorList>
            <person name="Tabata M."/>
            <person name="Kasai D."/>
            <person name="Fukuda M."/>
        </authorList>
    </citation>
    <scope>NUCLEOTIDE SEQUENCE [LARGE SCALE GENOMIC DNA]</scope>
    <source>
        <strain evidence="6 7">NS21</strain>
    </source>
</reference>
<keyword evidence="4" id="KW-0449">Lipoprotein</keyword>
<evidence type="ECO:0000256" key="4">
    <source>
        <dbReference type="HAMAP-Rule" id="MF_00923"/>
    </source>
</evidence>
<comment type="similarity">
    <text evidence="4">Belongs to the BamB family.</text>
</comment>
<dbReference type="PANTHER" id="PTHR34512:SF30">
    <property type="entry name" value="OUTER MEMBRANE PROTEIN ASSEMBLY FACTOR BAMB"/>
    <property type="match status" value="1"/>
</dbReference>
<dbReference type="Gene3D" id="2.130.10.10">
    <property type="entry name" value="YVTN repeat-like/Quinoprotein amine dehydrogenase"/>
    <property type="match status" value="1"/>
</dbReference>
<keyword evidence="7" id="KW-1185">Reference proteome</keyword>
<dbReference type="InterPro" id="IPR017687">
    <property type="entry name" value="BamB"/>
</dbReference>
<evidence type="ECO:0000313" key="7">
    <source>
        <dbReference type="Proteomes" id="UP000193427"/>
    </source>
</evidence>
<dbReference type="HAMAP" id="MF_00923">
    <property type="entry name" value="OM_assembly_BamB"/>
    <property type="match status" value="1"/>
</dbReference>
<keyword evidence="4" id="KW-0564">Palmitate</keyword>
<dbReference type="SMART" id="SM00564">
    <property type="entry name" value="PQQ"/>
    <property type="match status" value="3"/>
</dbReference>
<dbReference type="Proteomes" id="UP000193427">
    <property type="component" value="Chromosome"/>
</dbReference>
<dbReference type="PANTHER" id="PTHR34512">
    <property type="entry name" value="CELL SURFACE PROTEIN"/>
    <property type="match status" value="1"/>
</dbReference>
<keyword evidence="3 4" id="KW-0998">Cell outer membrane</keyword>
<comment type="subcellular location">
    <subcellularLocation>
        <location evidence="4">Cell outer membrane</location>
        <topology evidence="4">Lipid-anchor</topology>
    </subcellularLocation>
</comment>
<gene>
    <name evidence="4" type="primary">bamB</name>
    <name evidence="6" type="ORF">A4W93_12900</name>
</gene>
<dbReference type="GO" id="GO:0043165">
    <property type="term" value="P:Gram-negative-bacterium-type cell outer membrane assembly"/>
    <property type="evidence" value="ECO:0007669"/>
    <property type="project" value="UniProtKB-UniRule"/>
</dbReference>
<keyword evidence="2 4" id="KW-0472">Membrane</keyword>
<sequence>MTGRLSRHLLPLALAGAALAGCSSGPTRPDPTPLAQFESTLVVADAWKQKIGSVSFALAVPVKDDTFTVASDDGTVLALKATTGAQVWRADVGSKISAGVGSDGRFAAVVTRDNELVTVDNGNVTWRKKLPSRVVSAPLVAGERVFVVTVDRTVLAFDVLDGRKLWAYQRPNDPLTLAQASVLQPYRDTLLVGQGGKLVGLDPLAGQVRWESTVASPRGTNEVERLADLVGPAVRTGELVCVRAFQVSVGCVNAERGTLMWSRNASGNDGVAGDDRMVIGADNIDRLTAWRTIDGSVAWSGDSMLYRGLSGPAMAGLAVVFGDSEGYVHWFGRDSGTPVARTRTDGSAIHVTPVRAGNVTLVVTEDGGLFAFRSE</sequence>
<dbReference type="GO" id="GO:0009279">
    <property type="term" value="C:cell outer membrane"/>
    <property type="evidence" value="ECO:0007669"/>
    <property type="project" value="UniProtKB-SubCell"/>
</dbReference>
<proteinExistence type="inferred from homology"/>
<dbReference type="RefSeq" id="WP_085751000.1">
    <property type="nucleotide sequence ID" value="NZ_BSPR01000007.1"/>
</dbReference>
<evidence type="ECO:0000313" key="6">
    <source>
        <dbReference type="EMBL" id="ARN20721.1"/>
    </source>
</evidence>
<dbReference type="EMBL" id="CP015118">
    <property type="protein sequence ID" value="ARN20721.1"/>
    <property type="molecule type" value="Genomic_DNA"/>
</dbReference>
<dbReference type="InterPro" id="IPR015943">
    <property type="entry name" value="WD40/YVTN_repeat-like_dom_sf"/>
</dbReference>
<feature type="domain" description="Pyrrolo-quinoline quinone repeat" evidence="5">
    <location>
        <begin position="73"/>
        <end position="300"/>
    </location>
</feature>
<evidence type="ECO:0000256" key="1">
    <source>
        <dbReference type="ARBA" id="ARBA00022729"/>
    </source>
</evidence>
<dbReference type="InterPro" id="IPR018391">
    <property type="entry name" value="PQQ_b-propeller_rpt"/>
</dbReference>
<evidence type="ECO:0000256" key="2">
    <source>
        <dbReference type="ARBA" id="ARBA00023136"/>
    </source>
</evidence>
<dbReference type="PROSITE" id="PS51257">
    <property type="entry name" value="PROKAR_LIPOPROTEIN"/>
    <property type="match status" value="1"/>
</dbReference>
<dbReference type="NCBIfam" id="TIGR03300">
    <property type="entry name" value="assembly_YfgL"/>
    <property type="match status" value="1"/>
</dbReference>
<evidence type="ECO:0000259" key="5">
    <source>
        <dbReference type="Pfam" id="PF13360"/>
    </source>
</evidence>
<comment type="function">
    <text evidence="4">Part of the outer membrane protein assembly complex, which is involved in assembly and insertion of beta-barrel proteins into the outer membrane.</text>
</comment>
<protein>
    <recommendedName>
        <fullName evidence="4">Outer membrane protein assembly factor BamB</fullName>
    </recommendedName>
</protein>
<organism evidence="6 7">
    <name type="scientific">Piscinibacter gummiphilus</name>
    <dbReference type="NCBI Taxonomy" id="946333"/>
    <lineage>
        <taxon>Bacteria</taxon>
        <taxon>Pseudomonadati</taxon>
        <taxon>Pseudomonadota</taxon>
        <taxon>Betaproteobacteria</taxon>
        <taxon>Burkholderiales</taxon>
        <taxon>Sphaerotilaceae</taxon>
        <taxon>Piscinibacter</taxon>
    </lineage>
</organism>
<comment type="subunit">
    <text evidence="4">Part of the Bam complex.</text>
</comment>
<dbReference type="InterPro" id="IPR002372">
    <property type="entry name" value="PQQ_rpt_dom"/>
</dbReference>